<evidence type="ECO:0000256" key="1">
    <source>
        <dbReference type="SAM" id="Coils"/>
    </source>
</evidence>
<feature type="region of interest" description="Disordered" evidence="2">
    <location>
        <begin position="1"/>
        <end position="94"/>
    </location>
</feature>
<comment type="caution">
    <text evidence="3">The sequence shown here is derived from an EMBL/GenBank/DDBJ whole genome shotgun (WGS) entry which is preliminary data.</text>
</comment>
<gene>
    <name evidence="3" type="ORF">PGQ11_014953</name>
</gene>
<evidence type="ECO:0000313" key="3">
    <source>
        <dbReference type="EMBL" id="KAK8848473.1"/>
    </source>
</evidence>
<reference evidence="3 4" key="1">
    <citation type="journal article" date="2024" name="IMA Fungus">
        <title>Apiospora arundinis, a panoply of carbohydrate-active enzymes and secondary metabolites.</title>
        <authorList>
            <person name="Sorensen T."/>
            <person name="Petersen C."/>
            <person name="Muurmann A.T."/>
            <person name="Christiansen J.V."/>
            <person name="Brundto M.L."/>
            <person name="Overgaard C.K."/>
            <person name="Boysen A.T."/>
            <person name="Wollenberg R.D."/>
            <person name="Larsen T.O."/>
            <person name="Sorensen J.L."/>
            <person name="Nielsen K.L."/>
            <person name="Sondergaard T.E."/>
        </authorList>
    </citation>
    <scope>NUCLEOTIDE SEQUENCE [LARGE SCALE GENOMIC DNA]</scope>
    <source>
        <strain evidence="3 4">AAU 773</strain>
    </source>
</reference>
<dbReference type="EMBL" id="JAPCWZ010000010">
    <property type="protein sequence ID" value="KAK8848473.1"/>
    <property type="molecule type" value="Genomic_DNA"/>
</dbReference>
<keyword evidence="1" id="KW-0175">Coiled coil</keyword>
<evidence type="ECO:0000256" key="2">
    <source>
        <dbReference type="SAM" id="MobiDB-lite"/>
    </source>
</evidence>
<protein>
    <recommendedName>
        <fullName evidence="5">E3 ubiquitin protein ligase</fullName>
    </recommendedName>
</protein>
<organism evidence="3 4">
    <name type="scientific">Apiospora arundinis</name>
    <dbReference type="NCBI Taxonomy" id="335852"/>
    <lineage>
        <taxon>Eukaryota</taxon>
        <taxon>Fungi</taxon>
        <taxon>Dikarya</taxon>
        <taxon>Ascomycota</taxon>
        <taxon>Pezizomycotina</taxon>
        <taxon>Sordariomycetes</taxon>
        <taxon>Xylariomycetidae</taxon>
        <taxon>Amphisphaeriales</taxon>
        <taxon>Apiosporaceae</taxon>
        <taxon>Apiospora</taxon>
    </lineage>
</organism>
<feature type="coiled-coil region" evidence="1">
    <location>
        <begin position="235"/>
        <end position="311"/>
    </location>
</feature>
<proteinExistence type="predicted"/>
<accession>A0ABR2HKK0</accession>
<keyword evidence="4" id="KW-1185">Reference proteome</keyword>
<evidence type="ECO:0008006" key="5">
    <source>
        <dbReference type="Google" id="ProtNLM"/>
    </source>
</evidence>
<name>A0ABR2HKK0_9PEZI</name>
<sequence length="384" mass="42808">MAGEKSASLRAKDVKPNANAGKSPPSKAREVVINLVSDSEEDSAPALLTKPMKRRASKHSGSFDANPRPKKRADTGSTAAKSPDPSSIGRLDAAQKQTRIANAKVAELEAKLKTVNAELHTTKNTLSHRDAEVHSYQQQEADLVRTKQVLAKKDAELDRVIHMKQEPENAARIEQLVAENQTLAAESRKMVTFYAEKEAFDKAREAHTDLKIERDEAVALAESRKKHGDALKKSLDSANKCLARARSDINELQENIHDVECVRDDLEITNEEIMDKLAKAEAENQTGKAREKGAKEEITELLNEIANVKIQNILLSEQKDASDTKHEQEVSDLKEKISRKRKDITKLIGHIKRCPICSQTYEQRLGFYKDCQELLAVINSHRGT</sequence>
<evidence type="ECO:0000313" key="4">
    <source>
        <dbReference type="Proteomes" id="UP001390339"/>
    </source>
</evidence>
<dbReference type="Proteomes" id="UP001390339">
    <property type="component" value="Unassembled WGS sequence"/>
</dbReference>